<keyword evidence="2" id="KW-1185">Reference proteome</keyword>
<protein>
    <submittedName>
        <fullName evidence="1">Uncharacterized protein</fullName>
    </submittedName>
</protein>
<sequence length="52" mass="5632">MAIPLASVSKMKGFPNRGVARIGALVNLFFISSRILSCFSVQSLVDSFLVRS</sequence>
<dbReference type="EMBL" id="CAVMJV010000036">
    <property type="protein sequence ID" value="CAK5078865.1"/>
    <property type="molecule type" value="Genomic_DNA"/>
</dbReference>
<accession>A0ACB0ZLE5</accession>
<organism evidence="1 2">
    <name type="scientific">Meloidogyne enterolobii</name>
    <name type="common">Root-knot nematode worm</name>
    <name type="synonym">Meloidogyne mayaguensis</name>
    <dbReference type="NCBI Taxonomy" id="390850"/>
    <lineage>
        <taxon>Eukaryota</taxon>
        <taxon>Metazoa</taxon>
        <taxon>Ecdysozoa</taxon>
        <taxon>Nematoda</taxon>
        <taxon>Chromadorea</taxon>
        <taxon>Rhabditida</taxon>
        <taxon>Tylenchina</taxon>
        <taxon>Tylenchomorpha</taxon>
        <taxon>Tylenchoidea</taxon>
        <taxon>Meloidogynidae</taxon>
        <taxon>Meloidogyninae</taxon>
        <taxon>Meloidogyne</taxon>
    </lineage>
</organism>
<reference evidence="1" key="1">
    <citation type="submission" date="2023-11" db="EMBL/GenBank/DDBJ databases">
        <authorList>
            <person name="Poullet M."/>
        </authorList>
    </citation>
    <scope>NUCLEOTIDE SEQUENCE</scope>
    <source>
        <strain evidence="1">E1834</strain>
    </source>
</reference>
<name>A0ACB0ZLE5_MELEN</name>
<dbReference type="Proteomes" id="UP001497535">
    <property type="component" value="Unassembled WGS sequence"/>
</dbReference>
<evidence type="ECO:0000313" key="2">
    <source>
        <dbReference type="Proteomes" id="UP001497535"/>
    </source>
</evidence>
<gene>
    <name evidence="1" type="ORF">MENTE1834_LOCUS25938</name>
</gene>
<evidence type="ECO:0000313" key="1">
    <source>
        <dbReference type="EMBL" id="CAK5078865.1"/>
    </source>
</evidence>
<proteinExistence type="predicted"/>
<comment type="caution">
    <text evidence="1">The sequence shown here is derived from an EMBL/GenBank/DDBJ whole genome shotgun (WGS) entry which is preliminary data.</text>
</comment>